<sequence length="157" mass="16645">QLHANKLNPKSALEPWRHLLLAGGEEQAEGDGDGEVDPEDVGLDDGAEAQCGLQVHQSFQHGAALARRRGPDHQVDQPSQKVGARPQLQRVLRALRRRRGSRLLGRGLAAGAVRGDGGGECGEEEEVGHEEDGGQLVANYGGHGGGCGECVEWVFFG</sequence>
<protein>
    <submittedName>
        <fullName evidence="2">Uncharacterized protein</fullName>
    </submittedName>
</protein>
<keyword evidence="3" id="KW-1185">Reference proteome</keyword>
<organism evidence="2 3">
    <name type="scientific">Linum tenue</name>
    <dbReference type="NCBI Taxonomy" id="586396"/>
    <lineage>
        <taxon>Eukaryota</taxon>
        <taxon>Viridiplantae</taxon>
        <taxon>Streptophyta</taxon>
        <taxon>Embryophyta</taxon>
        <taxon>Tracheophyta</taxon>
        <taxon>Spermatophyta</taxon>
        <taxon>Magnoliopsida</taxon>
        <taxon>eudicotyledons</taxon>
        <taxon>Gunneridae</taxon>
        <taxon>Pentapetalae</taxon>
        <taxon>rosids</taxon>
        <taxon>fabids</taxon>
        <taxon>Malpighiales</taxon>
        <taxon>Linaceae</taxon>
        <taxon>Linum</taxon>
    </lineage>
</organism>
<dbReference type="EMBL" id="CAMGYJ010000005">
    <property type="protein sequence ID" value="CAI0416620.1"/>
    <property type="molecule type" value="Genomic_DNA"/>
</dbReference>
<feature type="region of interest" description="Disordered" evidence="1">
    <location>
        <begin position="114"/>
        <end position="135"/>
    </location>
</feature>
<name>A0AAV0K492_9ROSI</name>
<proteinExistence type="predicted"/>
<evidence type="ECO:0000256" key="1">
    <source>
        <dbReference type="SAM" id="MobiDB-lite"/>
    </source>
</evidence>
<feature type="region of interest" description="Disordered" evidence="1">
    <location>
        <begin position="1"/>
        <end position="47"/>
    </location>
</feature>
<feature type="region of interest" description="Disordered" evidence="1">
    <location>
        <begin position="60"/>
        <end position="86"/>
    </location>
</feature>
<dbReference type="AlphaFoldDB" id="A0AAV0K492"/>
<accession>A0AAV0K492</accession>
<feature type="compositionally biased region" description="Acidic residues" evidence="1">
    <location>
        <begin position="26"/>
        <end position="47"/>
    </location>
</feature>
<gene>
    <name evidence="2" type="ORF">LITE_LOCUS17038</name>
</gene>
<evidence type="ECO:0000313" key="2">
    <source>
        <dbReference type="EMBL" id="CAI0416620.1"/>
    </source>
</evidence>
<dbReference type="Proteomes" id="UP001154282">
    <property type="component" value="Unassembled WGS sequence"/>
</dbReference>
<evidence type="ECO:0000313" key="3">
    <source>
        <dbReference type="Proteomes" id="UP001154282"/>
    </source>
</evidence>
<feature type="non-terminal residue" evidence="2">
    <location>
        <position position="1"/>
    </location>
</feature>
<reference evidence="2" key="1">
    <citation type="submission" date="2022-08" db="EMBL/GenBank/DDBJ databases">
        <authorList>
            <person name="Gutierrez-Valencia J."/>
        </authorList>
    </citation>
    <scope>NUCLEOTIDE SEQUENCE</scope>
</reference>
<comment type="caution">
    <text evidence="2">The sequence shown here is derived from an EMBL/GenBank/DDBJ whole genome shotgun (WGS) entry which is preliminary data.</text>
</comment>